<keyword evidence="3 5" id="KW-1133">Transmembrane helix</keyword>
<dbReference type="EMBL" id="JACIDT010000001">
    <property type="protein sequence ID" value="MBB3924533.1"/>
    <property type="molecule type" value="Genomic_DNA"/>
</dbReference>
<gene>
    <name evidence="6" type="ORF">GGR43_000227</name>
</gene>
<keyword evidence="7" id="KW-1185">Reference proteome</keyword>
<protein>
    <submittedName>
        <fullName evidence="6">Protein-S-isoprenylcysteine O-methyltransferase Ste14</fullName>
    </submittedName>
</protein>
<sequence>MESYASSSARPDRAEPCPRSAVSHGVGLAGLAGLALWTVLAWRYGMDGPHAGIFASVVACGVPMLLWSLLVDRVHRRPSTGIDWSGPRRSAREGFDISVVKLAGLWATWGAIALFYGTARWYWDGGYSYAMQLFGWAVVPLLLASIPYVIWLDRYLIEPRDGAYAFGQWVIGGAAGKPPEGAIGDHLRAWGVKAFFLAFMLSITPANFANVIGWRTGDPLAGPVELANFLITILFMIDVSFATIGYMLTCKPLDAHIRSANPHMAGWIAALICYPPFVLMGNGGPLDYHRGTAEWDMWFAGNAAMLWIWGGLLVLLTAVYAWATVAFGLRFSNLTHRGIITHGPYRWTRHPAYLSKNLFWWLSVMPFLSTTGNWVDVVRNCTLLGITSAIYYWRARTEEQHLSEDPDYRAYHAWMERRGVVTRALAALTRWSGRGSPAAHPERG</sequence>
<evidence type="ECO:0000313" key="7">
    <source>
        <dbReference type="Proteomes" id="UP000571950"/>
    </source>
</evidence>
<evidence type="ECO:0000256" key="3">
    <source>
        <dbReference type="ARBA" id="ARBA00022989"/>
    </source>
</evidence>
<evidence type="ECO:0000256" key="4">
    <source>
        <dbReference type="ARBA" id="ARBA00023136"/>
    </source>
</evidence>
<keyword evidence="6" id="KW-0808">Transferase</keyword>
<reference evidence="6 7" key="1">
    <citation type="submission" date="2020-08" db="EMBL/GenBank/DDBJ databases">
        <title>Genomic Encyclopedia of Type Strains, Phase IV (KMG-IV): sequencing the most valuable type-strain genomes for metagenomic binning, comparative biology and taxonomic classification.</title>
        <authorList>
            <person name="Goeker M."/>
        </authorList>
    </citation>
    <scope>NUCLEOTIDE SEQUENCE [LARGE SCALE GENOMIC DNA]</scope>
    <source>
        <strain evidence="6 7">DSM 26189</strain>
    </source>
</reference>
<dbReference type="Proteomes" id="UP000571950">
    <property type="component" value="Unassembled WGS sequence"/>
</dbReference>
<organism evidence="6 7">
    <name type="scientific">Sphingobium jiangsuense</name>
    <dbReference type="NCBI Taxonomy" id="870476"/>
    <lineage>
        <taxon>Bacteria</taxon>
        <taxon>Pseudomonadati</taxon>
        <taxon>Pseudomonadota</taxon>
        <taxon>Alphaproteobacteria</taxon>
        <taxon>Sphingomonadales</taxon>
        <taxon>Sphingomonadaceae</taxon>
        <taxon>Sphingobium</taxon>
    </lineage>
</organism>
<feature type="transmembrane region" description="Helical" evidence="5">
    <location>
        <begin position="194"/>
        <end position="214"/>
    </location>
</feature>
<name>A0A7W6BKS1_9SPHN</name>
<dbReference type="InterPro" id="IPR007269">
    <property type="entry name" value="ICMT_MeTrfase"/>
</dbReference>
<keyword evidence="2 5" id="KW-0812">Transmembrane</keyword>
<dbReference type="Gene3D" id="1.20.120.1630">
    <property type="match status" value="1"/>
</dbReference>
<comment type="caution">
    <text evidence="6">The sequence shown here is derived from an EMBL/GenBank/DDBJ whole genome shotgun (WGS) entry which is preliminary data.</text>
</comment>
<keyword evidence="6" id="KW-0489">Methyltransferase</keyword>
<dbReference type="GO" id="GO:0016020">
    <property type="term" value="C:membrane"/>
    <property type="evidence" value="ECO:0007669"/>
    <property type="project" value="UniProtKB-SubCell"/>
</dbReference>
<comment type="subcellular location">
    <subcellularLocation>
        <location evidence="1">Membrane</location>
        <topology evidence="1">Multi-pass membrane protein</topology>
    </subcellularLocation>
</comment>
<feature type="transmembrane region" description="Helical" evidence="5">
    <location>
        <begin position="21"/>
        <end position="45"/>
    </location>
</feature>
<evidence type="ECO:0000256" key="2">
    <source>
        <dbReference type="ARBA" id="ARBA00022692"/>
    </source>
</evidence>
<feature type="transmembrane region" description="Helical" evidence="5">
    <location>
        <begin position="51"/>
        <end position="70"/>
    </location>
</feature>
<feature type="transmembrane region" description="Helical" evidence="5">
    <location>
        <begin position="129"/>
        <end position="151"/>
    </location>
</feature>
<dbReference type="RefSeq" id="WP_188070101.1">
    <property type="nucleotide sequence ID" value="NZ_BSPS01000087.1"/>
</dbReference>
<accession>A0A7W6BKS1</accession>
<feature type="transmembrane region" description="Helical" evidence="5">
    <location>
        <begin position="260"/>
        <end position="279"/>
    </location>
</feature>
<dbReference type="GO" id="GO:0004671">
    <property type="term" value="F:protein C-terminal S-isoprenylcysteine carboxyl O-methyltransferase activity"/>
    <property type="evidence" value="ECO:0007669"/>
    <property type="project" value="InterPro"/>
</dbReference>
<feature type="transmembrane region" description="Helical" evidence="5">
    <location>
        <begin position="226"/>
        <end position="248"/>
    </location>
</feature>
<evidence type="ECO:0000313" key="6">
    <source>
        <dbReference type="EMBL" id="MBB3924533.1"/>
    </source>
</evidence>
<feature type="transmembrane region" description="Helical" evidence="5">
    <location>
        <begin position="306"/>
        <end position="329"/>
    </location>
</feature>
<dbReference type="AlphaFoldDB" id="A0A7W6BKS1"/>
<feature type="transmembrane region" description="Helical" evidence="5">
    <location>
        <begin position="99"/>
        <end position="123"/>
    </location>
</feature>
<evidence type="ECO:0000256" key="1">
    <source>
        <dbReference type="ARBA" id="ARBA00004141"/>
    </source>
</evidence>
<dbReference type="GO" id="GO:0032259">
    <property type="term" value="P:methylation"/>
    <property type="evidence" value="ECO:0007669"/>
    <property type="project" value="UniProtKB-KW"/>
</dbReference>
<evidence type="ECO:0000256" key="5">
    <source>
        <dbReference type="SAM" id="Phobius"/>
    </source>
</evidence>
<proteinExistence type="predicted"/>
<dbReference type="Pfam" id="PF04140">
    <property type="entry name" value="ICMT"/>
    <property type="match status" value="1"/>
</dbReference>
<keyword evidence="4 5" id="KW-0472">Membrane</keyword>